<protein>
    <submittedName>
        <fullName evidence="4">Sulfotransferase domain-containing protein</fullName>
    </submittedName>
</protein>
<dbReference type="InterPro" id="IPR000863">
    <property type="entry name" value="Sulfotransferase_dom"/>
</dbReference>
<name>A0A9X1QZ78_9FLAO</name>
<dbReference type="PANTHER" id="PTHR10605">
    <property type="entry name" value="HEPARAN SULFATE SULFOTRANSFERASE"/>
    <property type="match status" value="1"/>
</dbReference>
<dbReference type="RefSeq" id="WP_237603558.1">
    <property type="nucleotide sequence ID" value="NZ_JAIRBA010000025.1"/>
</dbReference>
<dbReference type="Proteomes" id="UP001139461">
    <property type="component" value="Unassembled WGS sequence"/>
</dbReference>
<comment type="caution">
    <text evidence="4">The sequence shown here is derived from an EMBL/GenBank/DDBJ whole genome shotgun (WGS) entry which is preliminary data.</text>
</comment>
<dbReference type="Pfam" id="PF00685">
    <property type="entry name" value="Sulfotransfer_1"/>
    <property type="match status" value="1"/>
</dbReference>
<dbReference type="SUPFAM" id="SSF52540">
    <property type="entry name" value="P-loop containing nucleoside triphosphate hydrolases"/>
    <property type="match status" value="1"/>
</dbReference>
<dbReference type="InterPro" id="IPR037359">
    <property type="entry name" value="NST/OST"/>
</dbReference>
<proteinExistence type="predicted"/>
<keyword evidence="5" id="KW-1185">Reference proteome</keyword>
<sequence>MVNLVIAGFSKCGTTTLYDMLKMHKDIGIGTSKEPAFFSKIKGFNTTKDFTNWSVGGSYDKGVEWYESIYRGVVNKKYIMDASTIYSFDSQAPSLIHQYNPNTKIIFIVREPYKRIESHYFQEVKTGMNLPDFNEFIISEHPRLNFYKNVTKYKTPIVNYINVFGSQNVYVTSLNALKDMPQNVLQDIFNFLNINETDFNHFLNNGPSNVRRAPRFMFLKSTLVSIERSKLAKKSPRFIQELGSKVMRNIDKFLLKEISNKPNTSNDIRDSINNQFKDDLDYLKNNHQILF</sequence>
<dbReference type="InterPro" id="IPR027417">
    <property type="entry name" value="P-loop_NTPase"/>
</dbReference>
<dbReference type="Gene3D" id="3.40.50.300">
    <property type="entry name" value="P-loop containing nucleotide triphosphate hydrolases"/>
    <property type="match status" value="1"/>
</dbReference>
<evidence type="ECO:0000313" key="5">
    <source>
        <dbReference type="Proteomes" id="UP001139461"/>
    </source>
</evidence>
<accession>A0A9X1QZ78</accession>
<dbReference type="EMBL" id="JAIRBA010000025">
    <property type="protein sequence ID" value="MCG2419773.1"/>
    <property type="molecule type" value="Genomic_DNA"/>
</dbReference>
<organism evidence="4 5">
    <name type="scientific">Aequorivita vitellina</name>
    <dbReference type="NCBI Taxonomy" id="2874475"/>
    <lineage>
        <taxon>Bacteria</taxon>
        <taxon>Pseudomonadati</taxon>
        <taxon>Bacteroidota</taxon>
        <taxon>Flavobacteriia</taxon>
        <taxon>Flavobacteriales</taxon>
        <taxon>Flavobacteriaceae</taxon>
        <taxon>Aequorivita</taxon>
    </lineage>
</organism>
<keyword evidence="1" id="KW-0808">Transferase</keyword>
<dbReference type="GO" id="GO:0008146">
    <property type="term" value="F:sulfotransferase activity"/>
    <property type="evidence" value="ECO:0007669"/>
    <property type="project" value="InterPro"/>
</dbReference>
<feature type="domain" description="Sulfotransferase" evidence="3">
    <location>
        <begin position="4"/>
        <end position="196"/>
    </location>
</feature>
<evidence type="ECO:0000259" key="3">
    <source>
        <dbReference type="Pfam" id="PF00685"/>
    </source>
</evidence>
<dbReference type="PANTHER" id="PTHR10605:SF56">
    <property type="entry name" value="BIFUNCTIONAL HEPARAN SULFATE N-DEACETYLASE_N-SULFOTRANSFERASE"/>
    <property type="match status" value="1"/>
</dbReference>
<evidence type="ECO:0000313" key="4">
    <source>
        <dbReference type="EMBL" id="MCG2419773.1"/>
    </source>
</evidence>
<evidence type="ECO:0000256" key="1">
    <source>
        <dbReference type="ARBA" id="ARBA00022679"/>
    </source>
</evidence>
<keyword evidence="2" id="KW-0325">Glycoprotein</keyword>
<evidence type="ECO:0000256" key="2">
    <source>
        <dbReference type="ARBA" id="ARBA00023180"/>
    </source>
</evidence>
<reference evidence="4" key="1">
    <citation type="submission" date="2021-09" db="EMBL/GenBank/DDBJ databases">
        <title>Genome of Aequorivita sp. strain F47161.</title>
        <authorList>
            <person name="Wang Y."/>
        </authorList>
    </citation>
    <scope>NUCLEOTIDE SEQUENCE</scope>
    <source>
        <strain evidence="4">F47161</strain>
    </source>
</reference>
<gene>
    <name evidence="4" type="ORF">K8089_12130</name>
</gene>
<dbReference type="AlphaFoldDB" id="A0A9X1QZ78"/>